<feature type="transmembrane region" description="Helical" evidence="1">
    <location>
        <begin position="88"/>
        <end position="110"/>
    </location>
</feature>
<keyword evidence="1" id="KW-0472">Membrane</keyword>
<proteinExistence type="predicted"/>
<feature type="transmembrane region" description="Helical" evidence="1">
    <location>
        <begin position="12"/>
        <end position="35"/>
    </location>
</feature>
<organism evidence="2 3">
    <name type="scientific">Microvirga aerilata</name>
    <dbReference type="NCBI Taxonomy" id="670292"/>
    <lineage>
        <taxon>Bacteria</taxon>
        <taxon>Pseudomonadati</taxon>
        <taxon>Pseudomonadota</taxon>
        <taxon>Alphaproteobacteria</taxon>
        <taxon>Hyphomicrobiales</taxon>
        <taxon>Methylobacteriaceae</taxon>
        <taxon>Microvirga</taxon>
    </lineage>
</organism>
<dbReference type="EMBL" id="JAEQMY010000018">
    <property type="protein sequence ID" value="MBL0405123.1"/>
    <property type="molecule type" value="Genomic_DNA"/>
</dbReference>
<name>A0A936Z7C7_9HYPH</name>
<comment type="caution">
    <text evidence="2">The sequence shown here is derived from an EMBL/GenBank/DDBJ whole genome shotgun (WGS) entry which is preliminary data.</text>
</comment>
<keyword evidence="1" id="KW-0812">Transmembrane</keyword>
<reference evidence="2" key="1">
    <citation type="submission" date="2021-01" db="EMBL/GenBank/DDBJ databases">
        <title>Microvirga sp.</title>
        <authorList>
            <person name="Kim M.K."/>
        </authorList>
    </citation>
    <scope>NUCLEOTIDE SEQUENCE</scope>
    <source>
        <strain evidence="2">5420S-16</strain>
    </source>
</reference>
<sequence length="170" mass="18140">MPMTTADLPPLWSMTIWGLVATVAMTTILQGAQGLGLSRLSLPFLAGTFFTGDRRWAVIIGFAFYVVGGWAFAFLYFVLFASLGLSTWWLGAGAGLLHGLFLLVCGLPLLPYLHPRMASEYDGASAVRQLEPPGFMGLNYGHRTPLTTMVGQTVYGAVLGALPQAQAALG</sequence>
<dbReference type="AlphaFoldDB" id="A0A936Z7C7"/>
<keyword evidence="1" id="KW-1133">Transmembrane helix</keyword>
<evidence type="ECO:0000313" key="2">
    <source>
        <dbReference type="EMBL" id="MBL0405123.1"/>
    </source>
</evidence>
<evidence type="ECO:0000256" key="1">
    <source>
        <dbReference type="SAM" id="Phobius"/>
    </source>
</evidence>
<feature type="transmembrane region" description="Helical" evidence="1">
    <location>
        <begin position="56"/>
        <end position="82"/>
    </location>
</feature>
<dbReference type="Proteomes" id="UP000605848">
    <property type="component" value="Unassembled WGS sequence"/>
</dbReference>
<dbReference type="RefSeq" id="WP_202060548.1">
    <property type="nucleotide sequence ID" value="NZ_JAEQMY010000018.1"/>
</dbReference>
<accession>A0A936Z7C7</accession>
<gene>
    <name evidence="2" type="ORF">JKG68_14210</name>
</gene>
<evidence type="ECO:0000313" key="3">
    <source>
        <dbReference type="Proteomes" id="UP000605848"/>
    </source>
</evidence>
<keyword evidence="3" id="KW-1185">Reference proteome</keyword>
<protein>
    <submittedName>
        <fullName evidence="2">Uncharacterized protein</fullName>
    </submittedName>
</protein>